<reference evidence="14" key="1">
    <citation type="journal article" date="2023" name="Proc. Natl. Acad. Sci. U.S.A.">
        <title>Genomic and structural basis for evolution of tropane alkaloid biosynthesis.</title>
        <authorList>
            <person name="Wanga Y.-J."/>
            <person name="Taina T."/>
            <person name="Yua J.-Y."/>
            <person name="Lia J."/>
            <person name="Xua B."/>
            <person name="Chenc J."/>
            <person name="D'Auriad J.C."/>
            <person name="Huanga J.-P."/>
            <person name="Huanga S.-X."/>
        </authorList>
    </citation>
    <scope>NUCLEOTIDE SEQUENCE [LARGE SCALE GENOMIC DNA]</scope>
    <source>
        <strain evidence="14">cv. KIB-2019</strain>
    </source>
</reference>
<dbReference type="SMART" id="SM00389">
    <property type="entry name" value="HOX"/>
    <property type="match status" value="1"/>
</dbReference>
<evidence type="ECO:0000256" key="5">
    <source>
        <dbReference type="ARBA" id="ARBA00023163"/>
    </source>
</evidence>
<feature type="coiled-coil region" evidence="11">
    <location>
        <begin position="77"/>
        <end position="125"/>
    </location>
</feature>
<dbReference type="GO" id="GO:0005634">
    <property type="term" value="C:nucleus"/>
    <property type="evidence" value="ECO:0007669"/>
    <property type="project" value="UniProtKB-SubCell"/>
</dbReference>
<protein>
    <recommendedName>
        <fullName evidence="10">Homeobox-leucine zipper protein</fullName>
    </recommendedName>
    <alternativeName>
        <fullName evidence="10">HD-ZIP protein</fullName>
    </alternativeName>
    <alternativeName>
        <fullName evidence="10">Homeodomain transcription factor</fullName>
    </alternativeName>
</protein>
<keyword evidence="11" id="KW-0175">Coiled coil</keyword>
<keyword evidence="5 10" id="KW-0804">Transcription</keyword>
<dbReference type="GO" id="GO:0043565">
    <property type="term" value="F:sequence-specific DNA binding"/>
    <property type="evidence" value="ECO:0007669"/>
    <property type="project" value="InterPro"/>
</dbReference>
<dbReference type="CDD" id="cd00086">
    <property type="entry name" value="homeodomain"/>
    <property type="match status" value="1"/>
</dbReference>
<feature type="domain" description="Homeobox" evidence="12">
    <location>
        <begin position="25"/>
        <end position="85"/>
    </location>
</feature>
<dbReference type="PANTHER" id="PTHR24326:SF122">
    <property type="entry name" value="HOMEOBOX-LEUCINE ZIPPER PROTEIN HOX6"/>
    <property type="match status" value="1"/>
</dbReference>
<keyword evidence="14" id="KW-1185">Reference proteome</keyword>
<dbReference type="Gene3D" id="1.10.10.60">
    <property type="entry name" value="Homeodomain-like"/>
    <property type="match status" value="1"/>
</dbReference>
<proteinExistence type="inferred from homology"/>
<gene>
    <name evidence="13" type="ORF">K7X08_013424</name>
</gene>
<dbReference type="PANTHER" id="PTHR24326">
    <property type="entry name" value="HOMEOBOX-LEUCINE ZIPPER PROTEIN"/>
    <property type="match status" value="1"/>
</dbReference>
<evidence type="ECO:0000256" key="8">
    <source>
        <dbReference type="PROSITE-ProRule" id="PRU00108"/>
    </source>
</evidence>
<dbReference type="EMBL" id="JAJAGQ010000008">
    <property type="protein sequence ID" value="KAJ8555928.1"/>
    <property type="molecule type" value="Genomic_DNA"/>
</dbReference>
<dbReference type="AlphaFoldDB" id="A0A9Q1MB11"/>
<keyword evidence="4 8" id="KW-0371">Homeobox</keyword>
<evidence type="ECO:0000256" key="7">
    <source>
        <dbReference type="ARBA" id="ARBA00025748"/>
    </source>
</evidence>
<evidence type="ECO:0000256" key="1">
    <source>
        <dbReference type="ARBA" id="ARBA00004123"/>
    </source>
</evidence>
<organism evidence="13 14">
    <name type="scientific">Anisodus acutangulus</name>
    <dbReference type="NCBI Taxonomy" id="402998"/>
    <lineage>
        <taxon>Eukaryota</taxon>
        <taxon>Viridiplantae</taxon>
        <taxon>Streptophyta</taxon>
        <taxon>Embryophyta</taxon>
        <taxon>Tracheophyta</taxon>
        <taxon>Spermatophyta</taxon>
        <taxon>Magnoliopsida</taxon>
        <taxon>eudicotyledons</taxon>
        <taxon>Gunneridae</taxon>
        <taxon>Pentapetalae</taxon>
        <taxon>asterids</taxon>
        <taxon>lamiids</taxon>
        <taxon>Solanales</taxon>
        <taxon>Solanaceae</taxon>
        <taxon>Solanoideae</taxon>
        <taxon>Hyoscyameae</taxon>
        <taxon>Anisodus</taxon>
    </lineage>
</organism>
<evidence type="ECO:0000313" key="14">
    <source>
        <dbReference type="Proteomes" id="UP001152561"/>
    </source>
</evidence>
<keyword evidence="6 8" id="KW-0539">Nucleus</keyword>
<dbReference type="OrthoDB" id="6159439at2759"/>
<evidence type="ECO:0000313" key="13">
    <source>
        <dbReference type="EMBL" id="KAJ8555928.1"/>
    </source>
</evidence>
<comment type="subcellular location">
    <subcellularLocation>
        <location evidence="1 8 9">Nucleus</location>
    </subcellularLocation>
</comment>
<accession>A0A9Q1MB11</accession>
<evidence type="ECO:0000256" key="9">
    <source>
        <dbReference type="RuleBase" id="RU000682"/>
    </source>
</evidence>
<dbReference type="Pfam" id="PF00046">
    <property type="entry name" value="Homeodomain"/>
    <property type="match status" value="1"/>
</dbReference>
<dbReference type="PROSITE" id="PS00027">
    <property type="entry name" value="HOMEOBOX_1"/>
    <property type="match status" value="1"/>
</dbReference>
<keyword evidence="3 8" id="KW-0238">DNA-binding</keyword>
<dbReference type="InterPro" id="IPR001356">
    <property type="entry name" value="HD"/>
</dbReference>
<evidence type="ECO:0000259" key="12">
    <source>
        <dbReference type="PROSITE" id="PS50071"/>
    </source>
</evidence>
<dbReference type="Proteomes" id="UP001152561">
    <property type="component" value="Unassembled WGS sequence"/>
</dbReference>
<dbReference type="InterPro" id="IPR017970">
    <property type="entry name" value="Homeobox_CS"/>
</dbReference>
<dbReference type="InterPro" id="IPR045224">
    <property type="entry name" value="HDZip_class_I_plant"/>
</dbReference>
<evidence type="ECO:0000256" key="10">
    <source>
        <dbReference type="RuleBase" id="RU369038"/>
    </source>
</evidence>
<evidence type="ECO:0000256" key="6">
    <source>
        <dbReference type="ARBA" id="ARBA00023242"/>
    </source>
</evidence>
<evidence type="ECO:0000256" key="3">
    <source>
        <dbReference type="ARBA" id="ARBA00023125"/>
    </source>
</evidence>
<dbReference type="InterPro" id="IPR009057">
    <property type="entry name" value="Homeodomain-like_sf"/>
</dbReference>
<dbReference type="InterPro" id="IPR003106">
    <property type="entry name" value="Leu_zip_homeo"/>
</dbReference>
<sequence>MSMGEMPPTNSDIWAQSSLIGNIKKCKDNMRRRFNDEQIKSLENMFETESRPELRTKQQLAKRLGLQPRQVAIWFQNKRARSKSKELELEYRMLQISYDNLGSKYELLKKEHESLLIQLQTLRKLSERGANEEIQNEGNKVEIEVKTNKFVPETCSPEFGLPLCEDSRGIDYLGPESDILDMAQIADGLSGIENECRFESRTFLDVLVVDHRCGNLSES</sequence>
<dbReference type="GO" id="GO:0000981">
    <property type="term" value="F:DNA-binding transcription factor activity, RNA polymerase II-specific"/>
    <property type="evidence" value="ECO:0007669"/>
    <property type="project" value="UniProtKB-UniRule"/>
</dbReference>
<dbReference type="PROSITE" id="PS50071">
    <property type="entry name" value="HOMEOBOX_2"/>
    <property type="match status" value="1"/>
</dbReference>
<evidence type="ECO:0000256" key="4">
    <source>
        <dbReference type="ARBA" id="ARBA00023155"/>
    </source>
</evidence>
<evidence type="ECO:0000256" key="11">
    <source>
        <dbReference type="SAM" id="Coils"/>
    </source>
</evidence>
<comment type="similarity">
    <text evidence="7 10">Belongs to the HD-ZIP homeobox family. Class I subfamily.</text>
</comment>
<dbReference type="Pfam" id="PF02183">
    <property type="entry name" value="HALZ"/>
    <property type="match status" value="1"/>
</dbReference>
<evidence type="ECO:0000256" key="2">
    <source>
        <dbReference type="ARBA" id="ARBA00023015"/>
    </source>
</evidence>
<name>A0A9Q1MB11_9SOLA</name>
<dbReference type="GO" id="GO:0045893">
    <property type="term" value="P:positive regulation of DNA-templated transcription"/>
    <property type="evidence" value="ECO:0007669"/>
    <property type="project" value="TreeGrafter"/>
</dbReference>
<dbReference type="PRINTS" id="PR00031">
    <property type="entry name" value="HTHREPRESSR"/>
</dbReference>
<dbReference type="SUPFAM" id="SSF46689">
    <property type="entry name" value="Homeodomain-like"/>
    <property type="match status" value="1"/>
</dbReference>
<comment type="function">
    <text evidence="10">Transcription factor.</text>
</comment>
<feature type="DNA-binding region" description="Homeobox" evidence="8">
    <location>
        <begin position="27"/>
        <end position="86"/>
    </location>
</feature>
<dbReference type="InterPro" id="IPR000047">
    <property type="entry name" value="HTH_motif"/>
</dbReference>
<comment type="caution">
    <text evidence="13">The sequence shown here is derived from an EMBL/GenBank/DDBJ whole genome shotgun (WGS) entry which is preliminary data.</text>
</comment>
<keyword evidence="2 10" id="KW-0805">Transcription regulation</keyword>